<accession>A0AB39HD01</accession>
<reference evidence="9" key="1">
    <citation type="submission" date="2024-07" db="EMBL/GenBank/DDBJ databases">
        <title>Genome Analysis of a Potential Novel Vibrio Species Secreting pH- and Thermo-stable Alginate Lyase and its Application in Producing Alginate Oligosaccharides.</title>
        <authorList>
            <person name="Huang H."/>
            <person name="Bao K."/>
        </authorList>
    </citation>
    <scope>NUCLEOTIDE SEQUENCE</scope>
    <source>
        <strain evidence="9">HB236076</strain>
    </source>
</reference>
<dbReference type="Pfam" id="PF08468">
    <property type="entry name" value="MTS_N"/>
    <property type="match status" value="1"/>
</dbReference>
<comment type="subcellular location">
    <subcellularLocation>
        <location evidence="6">Cytoplasm</location>
    </subcellularLocation>
</comment>
<keyword evidence="2 6" id="KW-0698">rRNA processing</keyword>
<keyword evidence="3 6" id="KW-0489">Methyltransferase</keyword>
<evidence type="ECO:0000256" key="3">
    <source>
        <dbReference type="ARBA" id="ARBA00022603"/>
    </source>
</evidence>
<dbReference type="SUPFAM" id="SSF53335">
    <property type="entry name" value="S-adenosyl-L-methionine-dependent methyltransferases"/>
    <property type="match status" value="1"/>
</dbReference>
<evidence type="ECO:0000256" key="4">
    <source>
        <dbReference type="ARBA" id="ARBA00022679"/>
    </source>
</evidence>
<evidence type="ECO:0000256" key="6">
    <source>
        <dbReference type="HAMAP-Rule" id="MF_01862"/>
    </source>
</evidence>
<comment type="catalytic activity">
    <reaction evidence="6">
        <text>guanosine(1207) in 16S rRNA + S-adenosyl-L-methionine = N(2)-methylguanosine(1207) in 16S rRNA + S-adenosyl-L-homocysteine + H(+)</text>
        <dbReference type="Rhea" id="RHEA:42736"/>
        <dbReference type="Rhea" id="RHEA-COMP:10213"/>
        <dbReference type="Rhea" id="RHEA-COMP:10214"/>
        <dbReference type="ChEBI" id="CHEBI:15378"/>
        <dbReference type="ChEBI" id="CHEBI:57856"/>
        <dbReference type="ChEBI" id="CHEBI:59789"/>
        <dbReference type="ChEBI" id="CHEBI:74269"/>
        <dbReference type="ChEBI" id="CHEBI:74481"/>
        <dbReference type="EC" id="2.1.1.172"/>
    </reaction>
</comment>
<dbReference type="PROSITE" id="PS00092">
    <property type="entry name" value="N6_MTASE"/>
    <property type="match status" value="1"/>
</dbReference>
<evidence type="ECO:0000256" key="5">
    <source>
        <dbReference type="ARBA" id="ARBA00022691"/>
    </source>
</evidence>
<dbReference type="InterPro" id="IPR002052">
    <property type="entry name" value="DNA_methylase_N6_adenine_CS"/>
</dbReference>
<dbReference type="Pfam" id="PF05175">
    <property type="entry name" value="MTS"/>
    <property type="match status" value="1"/>
</dbReference>
<feature type="domain" description="Methyltransferase small" evidence="7">
    <location>
        <begin position="174"/>
        <end position="337"/>
    </location>
</feature>
<dbReference type="GO" id="GO:0005737">
    <property type="term" value="C:cytoplasm"/>
    <property type="evidence" value="ECO:0007669"/>
    <property type="project" value="UniProtKB-SubCell"/>
</dbReference>
<organism evidence="9">
    <name type="scientific">Vibrio sp. HB236076</name>
    <dbReference type="NCBI Taxonomy" id="3232307"/>
    <lineage>
        <taxon>Bacteria</taxon>
        <taxon>Pseudomonadati</taxon>
        <taxon>Pseudomonadota</taxon>
        <taxon>Gammaproteobacteria</taxon>
        <taxon>Vibrionales</taxon>
        <taxon>Vibrionaceae</taxon>
        <taxon>Vibrio</taxon>
    </lineage>
</organism>
<dbReference type="InterPro" id="IPR007848">
    <property type="entry name" value="Small_mtfrase_dom"/>
</dbReference>
<keyword evidence="5 6" id="KW-0949">S-adenosyl-L-methionine</keyword>
<dbReference type="HAMAP" id="MF_01862">
    <property type="entry name" value="16SrRNA_methyltr_C"/>
    <property type="match status" value="1"/>
</dbReference>
<proteinExistence type="inferred from homology"/>
<evidence type="ECO:0000259" key="8">
    <source>
        <dbReference type="Pfam" id="PF08468"/>
    </source>
</evidence>
<dbReference type="Gene3D" id="3.40.50.150">
    <property type="entry name" value="Vaccinia Virus protein VP39"/>
    <property type="match status" value="2"/>
</dbReference>
<comment type="subunit">
    <text evidence="6">Monomer.</text>
</comment>
<dbReference type="RefSeq" id="WP_306100651.1">
    <property type="nucleotide sequence ID" value="NZ_CP162601.1"/>
</dbReference>
<dbReference type="CDD" id="cd02440">
    <property type="entry name" value="AdoMet_MTases"/>
    <property type="match status" value="1"/>
</dbReference>
<dbReference type="KEGG" id="vih:AB0763_10950"/>
<comment type="similarity">
    <text evidence="6">Belongs to the methyltransferase superfamily. RsmC family.</text>
</comment>
<dbReference type="InterPro" id="IPR013675">
    <property type="entry name" value="Mtase_sm_N"/>
</dbReference>
<dbReference type="AlphaFoldDB" id="A0AB39HD01"/>
<dbReference type="InterPro" id="IPR029063">
    <property type="entry name" value="SAM-dependent_MTases_sf"/>
</dbReference>
<evidence type="ECO:0000256" key="1">
    <source>
        <dbReference type="ARBA" id="ARBA00022490"/>
    </source>
</evidence>
<feature type="domain" description="Methyltransferase small N-terminal" evidence="8">
    <location>
        <begin position="8"/>
        <end position="164"/>
    </location>
</feature>
<comment type="function">
    <text evidence="6">Specifically methylates the guanine in position 1207 of 16S rRNA in the 30S particle.</text>
</comment>
<evidence type="ECO:0000259" key="7">
    <source>
        <dbReference type="Pfam" id="PF05175"/>
    </source>
</evidence>
<evidence type="ECO:0000313" key="9">
    <source>
        <dbReference type="EMBL" id="XDK24704.1"/>
    </source>
</evidence>
<protein>
    <recommendedName>
        <fullName evidence="6">Ribosomal RNA small subunit methyltransferase C</fullName>
        <ecNumber evidence="6">2.1.1.172</ecNumber>
    </recommendedName>
    <alternativeName>
        <fullName evidence="6">16S rRNA m2G1207 methyltransferase</fullName>
    </alternativeName>
    <alternativeName>
        <fullName evidence="6">rRNA (guanine-N(2)-)-methyltransferase RsmC</fullName>
    </alternativeName>
</protein>
<sequence>MSAYTAPSQIAHRQLDYFSGKHLLIAGEVEDDFPVELLEVCASVSILCTNYSYYRSISKRAPTLNCYFDIEWHQSQPVDMVLLYWPKAKTEAQYLLAMLMDKLGVDTEIAAVGETRSGIKSIEKMFAPYGPINKYDSARRCAFYWGQCQKQAPAFELDSWFKSFEVMVNDECFTVKSLPGVFSHGELDLGTQLLLKNLPALSGKVLDFGCGAGVIGAYLALKNPQISLEMCDINAFALASSRATLIANQLDAKVFASDIYSDTRSDYQTIVSNPPFHSGLETHYQAAETLLGQAPNHLNSHGNMWIVANSFLQYPPIIKEAFGDCQTVDKNRQFAIYHAAK</sequence>
<dbReference type="InterPro" id="IPR046977">
    <property type="entry name" value="RsmC/RlmG"/>
</dbReference>
<dbReference type="GO" id="GO:0003676">
    <property type="term" value="F:nucleic acid binding"/>
    <property type="evidence" value="ECO:0007669"/>
    <property type="project" value="InterPro"/>
</dbReference>
<keyword evidence="1 6" id="KW-0963">Cytoplasm</keyword>
<name>A0AB39HD01_9VIBR</name>
<keyword evidence="4 6" id="KW-0808">Transferase</keyword>
<dbReference type="EMBL" id="CP162601">
    <property type="protein sequence ID" value="XDK24704.1"/>
    <property type="molecule type" value="Genomic_DNA"/>
</dbReference>
<dbReference type="InterPro" id="IPR023543">
    <property type="entry name" value="rRNA_ssu_MeTfrase_C"/>
</dbReference>
<dbReference type="PANTHER" id="PTHR47816">
    <property type="entry name" value="RIBOSOMAL RNA SMALL SUBUNIT METHYLTRANSFERASE C"/>
    <property type="match status" value="1"/>
</dbReference>
<gene>
    <name evidence="6 9" type="primary">rsmC</name>
    <name evidence="9" type="ORF">AB0763_10950</name>
</gene>
<dbReference type="PANTHER" id="PTHR47816:SF4">
    <property type="entry name" value="RIBOSOMAL RNA SMALL SUBUNIT METHYLTRANSFERASE C"/>
    <property type="match status" value="1"/>
</dbReference>
<dbReference type="EC" id="2.1.1.172" evidence="6"/>
<dbReference type="NCBIfam" id="NF007023">
    <property type="entry name" value="PRK09489.1"/>
    <property type="match status" value="1"/>
</dbReference>
<dbReference type="GO" id="GO:0052914">
    <property type="term" value="F:16S rRNA (guanine(1207)-N(2))-methyltransferase activity"/>
    <property type="evidence" value="ECO:0007669"/>
    <property type="project" value="UniProtKB-EC"/>
</dbReference>
<evidence type="ECO:0000256" key="2">
    <source>
        <dbReference type="ARBA" id="ARBA00022552"/>
    </source>
</evidence>